<dbReference type="Proteomes" id="UP000185192">
    <property type="component" value="Unassembled WGS sequence"/>
</dbReference>
<dbReference type="InterPro" id="IPR039426">
    <property type="entry name" value="TonB-dep_rcpt-like"/>
</dbReference>
<comment type="subcellular location">
    <subcellularLocation>
        <location evidence="1">Cell outer membrane</location>
        <topology evidence="1">Multi-pass membrane protein</topology>
    </subcellularLocation>
</comment>
<keyword evidence="7" id="KW-0406">Ion transport</keyword>
<dbReference type="InterPro" id="IPR036942">
    <property type="entry name" value="Beta-barrel_TonB_sf"/>
</dbReference>
<name>A0A1N6D2M0_9SPHN</name>
<dbReference type="Pfam" id="PF07715">
    <property type="entry name" value="Plug"/>
    <property type="match status" value="1"/>
</dbReference>
<dbReference type="EMBL" id="FSQW01000001">
    <property type="protein sequence ID" value="SIN65041.1"/>
    <property type="molecule type" value="Genomic_DNA"/>
</dbReference>
<sequence length="801" mass="86971">MVGLKKFYGIFPIVALALPATTVLPFSGALAQSERILSFDVPAGRLSTALGVLSRQANISVIGTSAALGDIRTSTIKGQYTPRQALNLLFRGTPYQVRKVNDRTFRIERRSAIPRSNPVQSRAAKPIQATAPRPQPPNPIIVQATKRDFAMLDYPGGVDSVSLDGLTSGQLSEGLDGLLTKIPVTNSTALGSGRNKLFIRGIADSSFNGPTQSTIGMYLGEQRLLYSASNPDLRLYDMETIELLEGPQGTLYGAGAIGGVIRMVPAAPKIDRIRGSVWGSAMVTKGGDPGYDLGAMINLPTVEGQALRGVIYKGQSGGFIDDSRRDLEDVNRVRVEGGRLALRTEFSSIWSLDLSGFAQMTEARDGQYVDASLPGLTQSSRVGQRFDGDIFGLNMVLKGAIGEIDLLSSTGLVSHDLNTRYDATVLDGPGGGDLYDERRQVLLVDHETRLSGKIGNRFSWLLGGSALDHEDDIDQLFINLDGQDPPPFVNIVYDVREYALFGEASYQVQDGLTLTAGGRLAVTEGRTRRIFGAAPPVEPQTDETRFLPAAGLSVRLSDGIGAYLRYQQGFRTGGITVERTDNGTPQISRFESDRVRSVEAGLKGRLEGDAPIDFKLAGFYLRWNDIQADLIEPEGFTITRNIGDAEIFGLTFQSSAALSPNLNLRNSFFLNHSEVMRLTPNQGAISSMLPNIAPYGAQLDLQYTHQLAGDSVLVGSAGLNYHGRSVLDIGPTEQVRQGDYASADLSLIWRDPDWEVGLEAINITNTRGNRFAFGNPFTIRREQQEVPLRPFSLRLSVKTTF</sequence>
<evidence type="ECO:0000256" key="11">
    <source>
        <dbReference type="RuleBase" id="RU003357"/>
    </source>
</evidence>
<keyword evidence="8 11" id="KW-0798">TonB box</keyword>
<evidence type="ECO:0000256" key="2">
    <source>
        <dbReference type="ARBA" id="ARBA00022448"/>
    </source>
</evidence>
<keyword evidence="6" id="KW-0408">Iron</keyword>
<accession>A0A1N6D2M0</accession>
<organism evidence="14 15">
    <name type="scientific">Parasphingorhabdus marina DSM 22363</name>
    <dbReference type="NCBI Taxonomy" id="1123272"/>
    <lineage>
        <taxon>Bacteria</taxon>
        <taxon>Pseudomonadati</taxon>
        <taxon>Pseudomonadota</taxon>
        <taxon>Alphaproteobacteria</taxon>
        <taxon>Sphingomonadales</taxon>
        <taxon>Sphingomonadaceae</taxon>
        <taxon>Parasphingorhabdus</taxon>
    </lineage>
</organism>
<dbReference type="Pfam" id="PF00593">
    <property type="entry name" value="TonB_dep_Rec_b-barrel"/>
    <property type="match status" value="1"/>
</dbReference>
<keyword evidence="2" id="KW-0813">Transport</keyword>
<dbReference type="STRING" id="1123272.SAMN02745824_1466"/>
<evidence type="ECO:0000313" key="14">
    <source>
        <dbReference type="EMBL" id="SIN65041.1"/>
    </source>
</evidence>
<dbReference type="Gene3D" id="2.40.170.20">
    <property type="entry name" value="TonB-dependent receptor, beta-barrel domain"/>
    <property type="match status" value="1"/>
</dbReference>
<evidence type="ECO:0000256" key="10">
    <source>
        <dbReference type="ARBA" id="ARBA00023237"/>
    </source>
</evidence>
<evidence type="ECO:0000256" key="7">
    <source>
        <dbReference type="ARBA" id="ARBA00023065"/>
    </source>
</evidence>
<protein>
    <submittedName>
        <fullName evidence="14">Outer membrane receptor proteins, mostly Fe transport</fullName>
    </submittedName>
</protein>
<evidence type="ECO:0000259" key="13">
    <source>
        <dbReference type="SMART" id="SM00965"/>
    </source>
</evidence>
<dbReference type="SMART" id="SM00965">
    <property type="entry name" value="STN"/>
    <property type="match status" value="1"/>
</dbReference>
<dbReference type="InterPro" id="IPR011662">
    <property type="entry name" value="Secretin/TonB_short_N"/>
</dbReference>
<evidence type="ECO:0000256" key="8">
    <source>
        <dbReference type="ARBA" id="ARBA00023077"/>
    </source>
</evidence>
<proteinExistence type="inferred from homology"/>
<keyword evidence="4" id="KW-0410">Iron transport</keyword>
<comment type="similarity">
    <text evidence="11">Belongs to the TonB-dependent receptor family.</text>
</comment>
<dbReference type="PANTHER" id="PTHR32552">
    <property type="entry name" value="FERRICHROME IRON RECEPTOR-RELATED"/>
    <property type="match status" value="1"/>
</dbReference>
<keyword evidence="5" id="KW-0812">Transmembrane</keyword>
<dbReference type="AlphaFoldDB" id="A0A1N6D2M0"/>
<evidence type="ECO:0000256" key="4">
    <source>
        <dbReference type="ARBA" id="ARBA00022496"/>
    </source>
</evidence>
<dbReference type="InterPro" id="IPR000531">
    <property type="entry name" value="Beta-barrel_TonB"/>
</dbReference>
<reference evidence="15" key="1">
    <citation type="submission" date="2016-11" db="EMBL/GenBank/DDBJ databases">
        <authorList>
            <person name="Varghese N."/>
            <person name="Submissions S."/>
        </authorList>
    </citation>
    <scope>NUCLEOTIDE SEQUENCE [LARGE SCALE GENOMIC DNA]</scope>
    <source>
        <strain evidence="15">DSM 22363</strain>
    </source>
</reference>
<evidence type="ECO:0000313" key="15">
    <source>
        <dbReference type="Proteomes" id="UP000185192"/>
    </source>
</evidence>
<evidence type="ECO:0000256" key="1">
    <source>
        <dbReference type="ARBA" id="ARBA00004571"/>
    </source>
</evidence>
<evidence type="ECO:0000256" key="12">
    <source>
        <dbReference type="SAM" id="MobiDB-lite"/>
    </source>
</evidence>
<dbReference type="SUPFAM" id="SSF56935">
    <property type="entry name" value="Porins"/>
    <property type="match status" value="1"/>
</dbReference>
<dbReference type="GO" id="GO:0009279">
    <property type="term" value="C:cell outer membrane"/>
    <property type="evidence" value="ECO:0007669"/>
    <property type="project" value="UniProtKB-SubCell"/>
</dbReference>
<dbReference type="GO" id="GO:0006826">
    <property type="term" value="P:iron ion transport"/>
    <property type="evidence" value="ECO:0007669"/>
    <property type="project" value="UniProtKB-KW"/>
</dbReference>
<gene>
    <name evidence="14" type="ORF">SAMN02745824_1466</name>
</gene>
<dbReference type="Pfam" id="PF07660">
    <property type="entry name" value="STN"/>
    <property type="match status" value="1"/>
</dbReference>
<evidence type="ECO:0000256" key="9">
    <source>
        <dbReference type="ARBA" id="ARBA00023136"/>
    </source>
</evidence>
<keyword evidence="14" id="KW-0675">Receptor</keyword>
<dbReference type="Gene3D" id="3.55.50.30">
    <property type="match status" value="1"/>
</dbReference>
<evidence type="ECO:0000256" key="6">
    <source>
        <dbReference type="ARBA" id="ARBA00023004"/>
    </source>
</evidence>
<dbReference type="PANTHER" id="PTHR32552:SF81">
    <property type="entry name" value="TONB-DEPENDENT OUTER MEMBRANE RECEPTOR"/>
    <property type="match status" value="1"/>
</dbReference>
<dbReference type="InterPro" id="IPR012910">
    <property type="entry name" value="Plug_dom"/>
</dbReference>
<keyword evidence="9 11" id="KW-0472">Membrane</keyword>
<keyword evidence="10" id="KW-0998">Cell outer membrane</keyword>
<feature type="region of interest" description="Disordered" evidence="12">
    <location>
        <begin position="114"/>
        <end position="138"/>
    </location>
</feature>
<keyword evidence="15" id="KW-1185">Reference proteome</keyword>
<feature type="domain" description="Secretin/TonB short N-terminal" evidence="13">
    <location>
        <begin position="59"/>
        <end position="110"/>
    </location>
</feature>
<evidence type="ECO:0000256" key="5">
    <source>
        <dbReference type="ARBA" id="ARBA00022692"/>
    </source>
</evidence>
<evidence type="ECO:0000256" key="3">
    <source>
        <dbReference type="ARBA" id="ARBA00022452"/>
    </source>
</evidence>
<keyword evidence="3" id="KW-1134">Transmembrane beta strand</keyword>